<proteinExistence type="predicted"/>
<dbReference type="OrthoDB" id="5459053at2"/>
<dbReference type="PIRSF" id="PIRSF030780">
    <property type="entry name" value="Md_memb_hyd_prd"/>
    <property type="match status" value="1"/>
</dbReference>
<feature type="transmembrane region" description="Helical" evidence="1">
    <location>
        <begin position="107"/>
        <end position="124"/>
    </location>
</feature>
<dbReference type="InterPro" id="IPR016956">
    <property type="entry name" value="YdjM"/>
</dbReference>
<organism evidence="2 3">
    <name type="scientific">Thermohalobacter berrensis</name>
    <dbReference type="NCBI Taxonomy" id="99594"/>
    <lineage>
        <taxon>Bacteria</taxon>
        <taxon>Bacillati</taxon>
        <taxon>Bacillota</taxon>
        <taxon>Tissierellia</taxon>
        <taxon>Tissierellales</taxon>
        <taxon>Thermohalobacteraceae</taxon>
        <taxon>Thermohalobacter</taxon>
    </lineage>
</organism>
<reference evidence="2 3" key="1">
    <citation type="submission" date="2016-08" db="EMBL/GenBank/DDBJ databases">
        <title>Novel Firmicutes and Novel Genomes.</title>
        <authorList>
            <person name="Poppleton D.I."/>
            <person name="Gribaldo S."/>
        </authorList>
    </citation>
    <scope>NUCLEOTIDE SEQUENCE [LARGE SCALE GENOMIC DNA]</scope>
    <source>
        <strain evidence="2 3">CTT3</strain>
    </source>
</reference>
<evidence type="ECO:0000256" key="1">
    <source>
        <dbReference type="SAM" id="Phobius"/>
    </source>
</evidence>
<comment type="caution">
    <text evidence="2">The sequence shown here is derived from an EMBL/GenBank/DDBJ whole genome shotgun (WGS) entry which is preliminary data.</text>
</comment>
<dbReference type="Pfam" id="PF04307">
    <property type="entry name" value="YdjM"/>
    <property type="match status" value="1"/>
</dbReference>
<name>A0A419SXQ8_9FIRM</name>
<feature type="transmembrane region" description="Helical" evidence="1">
    <location>
        <begin position="60"/>
        <end position="78"/>
    </location>
</feature>
<dbReference type="RefSeq" id="WP_120170295.1">
    <property type="nucleotide sequence ID" value="NZ_MCIB01000036.1"/>
</dbReference>
<dbReference type="InterPro" id="IPR007404">
    <property type="entry name" value="YdjM-like"/>
</dbReference>
<accession>A0A419SXQ8</accession>
<dbReference type="AlphaFoldDB" id="A0A419SXQ8"/>
<feature type="transmembrane region" description="Helical" evidence="1">
    <location>
        <begin position="130"/>
        <end position="155"/>
    </location>
</feature>
<keyword evidence="1" id="KW-0472">Membrane</keyword>
<evidence type="ECO:0000313" key="2">
    <source>
        <dbReference type="EMBL" id="RKD30050.1"/>
    </source>
</evidence>
<dbReference type="EMBL" id="MCIB01000036">
    <property type="protein sequence ID" value="RKD30050.1"/>
    <property type="molecule type" value="Genomic_DNA"/>
</dbReference>
<dbReference type="PANTHER" id="PTHR35531:SF1">
    <property type="entry name" value="INNER MEMBRANE PROTEIN YBCI-RELATED"/>
    <property type="match status" value="1"/>
</dbReference>
<keyword evidence="1" id="KW-0812">Transmembrane</keyword>
<sequence>MKGKTHMMLGVASGITVALNFSADNAGILVGSAIIGSIIPDIDHPRSTFNQKVLLIKNKIYKAIIYSIIGIIFLHFFIETNEKSLGILGTALILTGVSNHRGFTHSLLGIFLYSTVIKMLATKYNINDAYLGFVIGYMSHLIADYFTRGGIRIFYPFGKAISSPLKIKAGGKFEELLFISAALYSLYRFYQIIKI</sequence>
<evidence type="ECO:0008006" key="4">
    <source>
        <dbReference type="Google" id="ProtNLM"/>
    </source>
</evidence>
<protein>
    <recommendedName>
        <fullName evidence="4">Metal-dependent hydrolase</fullName>
    </recommendedName>
</protein>
<dbReference type="PANTHER" id="PTHR35531">
    <property type="entry name" value="INNER MEMBRANE PROTEIN YBCI-RELATED"/>
    <property type="match status" value="1"/>
</dbReference>
<keyword evidence="1" id="KW-1133">Transmembrane helix</keyword>
<keyword evidence="3" id="KW-1185">Reference proteome</keyword>
<evidence type="ECO:0000313" key="3">
    <source>
        <dbReference type="Proteomes" id="UP000284177"/>
    </source>
</evidence>
<gene>
    <name evidence="2" type="ORF">BET03_04925</name>
</gene>
<dbReference type="Proteomes" id="UP000284177">
    <property type="component" value="Unassembled WGS sequence"/>
</dbReference>